<comment type="similarity">
    <text evidence="2">Belongs to the glycosyl hydrolase 13 family.</text>
</comment>
<accession>A0A1M6K3I4</accession>
<dbReference type="Gene3D" id="3.90.400.10">
    <property type="entry name" value="Oligo-1,6-glucosidase, Domain 2"/>
    <property type="match status" value="1"/>
</dbReference>
<evidence type="ECO:0000259" key="6">
    <source>
        <dbReference type="SMART" id="SM00642"/>
    </source>
</evidence>
<evidence type="ECO:0000256" key="5">
    <source>
        <dbReference type="ARBA" id="ARBA00023295"/>
    </source>
</evidence>
<dbReference type="InterPro" id="IPR013780">
    <property type="entry name" value="Glyco_hydro_b"/>
</dbReference>
<dbReference type="Proteomes" id="UP000242497">
    <property type="component" value="Unassembled WGS sequence"/>
</dbReference>
<dbReference type="STRING" id="1123349.SAMN02744037_00276"/>
<dbReference type="InterPro" id="IPR017853">
    <property type="entry name" value="GH"/>
</dbReference>
<proteinExistence type="inferred from homology"/>
<dbReference type="SUPFAM" id="SSF51445">
    <property type="entry name" value="(Trans)glycosidases"/>
    <property type="match status" value="1"/>
</dbReference>
<dbReference type="PANTHER" id="PTHR10357">
    <property type="entry name" value="ALPHA-AMYLASE FAMILY MEMBER"/>
    <property type="match status" value="1"/>
</dbReference>
<dbReference type="FunFam" id="2.60.40.1180:FF:000007">
    <property type="entry name" value="Sucrose isomerase"/>
    <property type="match status" value="1"/>
</dbReference>
<dbReference type="InterPro" id="IPR045857">
    <property type="entry name" value="O16G_dom_2"/>
</dbReference>
<keyword evidence="3" id="KW-0963">Cytoplasm</keyword>
<feature type="domain" description="Glycosyl hydrolase family 13 catalytic" evidence="6">
    <location>
        <begin position="13"/>
        <end position="412"/>
    </location>
</feature>
<dbReference type="GO" id="GO:0004556">
    <property type="term" value="F:alpha-amylase activity"/>
    <property type="evidence" value="ECO:0007669"/>
    <property type="project" value="TreeGrafter"/>
</dbReference>
<sequence length="551" mass="65604">MKKAWWKEAVVYQIYPRSFKDSNGDGIGDLNGIIEKLDYLKLLGIDVIWLSPIYKSPNDDNGYDISDYEDIMDEFGTMEDFDRLLKEAHDRGIKILMDLVVNHCSDEHKWFVEASSSKDNPYRDYFIWKDGKKGEYPNNWKSFFGGSAWEYHEETGQYYLHLFTKKQPDLNWENENMRKDIYKMMKYWLDKGVDGFRMDVFNMYSKKEGFPNVVDNPNGIYINGPKIHDYVKEMNKEVFSKYDIMTVGEAPCVPSSMGYLYVGEDREELNMIFHFDLMDMPNDSSDKFNKIHWNLKDVKDIFMRWYEDLKDRGWNSLFMNNHDQPRMVSRFGNDKEYRVQSAKMLATLIHTFQGTPYIYQGEEIGMTNAYFESISDYRDVETLNYYKEKIEEGIDEGTLIDKIKLTSRDNARTPVQWDDSENAGFTNVTPWINVNPNYKYINVKKALEDKDSIFYYYQKLINLRKENPVIVYGDLNLIYKDDKNIFAYVRKLEDKEILVILNFFDKEVEFNIPKEYENKEFNLLINNYEIKDTVNNKMTLRPYEARVYSII</sequence>
<comment type="subcellular location">
    <subcellularLocation>
        <location evidence="1">Cytoplasm</location>
    </subcellularLocation>
</comment>
<evidence type="ECO:0000256" key="2">
    <source>
        <dbReference type="ARBA" id="ARBA00008061"/>
    </source>
</evidence>
<dbReference type="GO" id="GO:0009313">
    <property type="term" value="P:oligosaccharide catabolic process"/>
    <property type="evidence" value="ECO:0007669"/>
    <property type="project" value="TreeGrafter"/>
</dbReference>
<dbReference type="PANTHER" id="PTHR10357:SF184">
    <property type="entry name" value="OLIGO-1,6-GLUCOSIDASE 1"/>
    <property type="match status" value="1"/>
</dbReference>
<dbReference type="OrthoDB" id="9805159at2"/>
<name>A0A1M6K3I4_9FIRM</name>
<dbReference type="Pfam" id="PF00128">
    <property type="entry name" value="Alpha-amylase"/>
    <property type="match status" value="1"/>
</dbReference>
<dbReference type="FunFam" id="3.90.400.10:FF:000002">
    <property type="entry name" value="Sucrose isomerase"/>
    <property type="match status" value="1"/>
</dbReference>
<keyword evidence="8" id="KW-1185">Reference proteome</keyword>
<dbReference type="FunFam" id="3.20.20.80:FF:000014">
    <property type="entry name" value="Alpha,alpha-phosphotrehalase"/>
    <property type="match status" value="1"/>
</dbReference>
<dbReference type="Pfam" id="PF16657">
    <property type="entry name" value="Malt_amylase_C"/>
    <property type="match status" value="1"/>
</dbReference>
<dbReference type="Gene3D" id="2.60.40.1180">
    <property type="entry name" value="Golgi alpha-mannosidase II"/>
    <property type="match status" value="1"/>
</dbReference>
<reference evidence="8" key="1">
    <citation type="submission" date="2016-11" db="EMBL/GenBank/DDBJ databases">
        <authorList>
            <person name="Varghese N."/>
            <person name="Submissions S."/>
        </authorList>
    </citation>
    <scope>NUCLEOTIDE SEQUENCE [LARGE SCALE GENOMIC DNA]</scope>
    <source>
        <strain evidence="8">DSM 15518</strain>
    </source>
</reference>
<dbReference type="InterPro" id="IPR032091">
    <property type="entry name" value="Malt_amylase-like_C"/>
</dbReference>
<dbReference type="Gene3D" id="3.20.20.80">
    <property type="entry name" value="Glycosidases"/>
    <property type="match status" value="1"/>
</dbReference>
<organism evidence="7 8">
    <name type="scientific">Tepidibacter formicigenes DSM 15518</name>
    <dbReference type="NCBI Taxonomy" id="1123349"/>
    <lineage>
        <taxon>Bacteria</taxon>
        <taxon>Bacillati</taxon>
        <taxon>Bacillota</taxon>
        <taxon>Clostridia</taxon>
        <taxon>Peptostreptococcales</taxon>
        <taxon>Peptostreptococcaceae</taxon>
        <taxon>Tepidibacter</taxon>
    </lineage>
</organism>
<dbReference type="AlphaFoldDB" id="A0A1M6K3I4"/>
<dbReference type="FunFam" id="3.20.20.80:FF:000064">
    <property type="entry name" value="Oligo-1,6-glucosidase"/>
    <property type="match status" value="1"/>
</dbReference>
<evidence type="ECO:0000256" key="1">
    <source>
        <dbReference type="ARBA" id="ARBA00004496"/>
    </source>
</evidence>
<keyword evidence="4" id="KW-0378">Hydrolase</keyword>
<evidence type="ECO:0000313" key="8">
    <source>
        <dbReference type="Proteomes" id="UP000242497"/>
    </source>
</evidence>
<keyword evidence="5" id="KW-0326">Glycosidase</keyword>
<dbReference type="SUPFAM" id="SSF51011">
    <property type="entry name" value="Glycosyl hydrolase domain"/>
    <property type="match status" value="1"/>
</dbReference>
<evidence type="ECO:0000313" key="7">
    <source>
        <dbReference type="EMBL" id="SHJ53521.1"/>
    </source>
</evidence>
<evidence type="ECO:0000256" key="4">
    <source>
        <dbReference type="ARBA" id="ARBA00022801"/>
    </source>
</evidence>
<evidence type="ECO:0000256" key="3">
    <source>
        <dbReference type="ARBA" id="ARBA00022490"/>
    </source>
</evidence>
<dbReference type="RefSeq" id="WP_072886614.1">
    <property type="nucleotide sequence ID" value="NZ_FRAE01000006.1"/>
</dbReference>
<dbReference type="CDD" id="cd11333">
    <property type="entry name" value="AmyAc_SI_OligoGlu_DGase"/>
    <property type="match status" value="1"/>
</dbReference>
<dbReference type="GO" id="GO:0005737">
    <property type="term" value="C:cytoplasm"/>
    <property type="evidence" value="ECO:0007669"/>
    <property type="project" value="UniProtKB-SubCell"/>
</dbReference>
<protein>
    <submittedName>
        <fullName evidence="7">Oligo-1,6-glucosidase</fullName>
    </submittedName>
</protein>
<dbReference type="EMBL" id="FRAE01000006">
    <property type="protein sequence ID" value="SHJ53521.1"/>
    <property type="molecule type" value="Genomic_DNA"/>
</dbReference>
<dbReference type="InterPro" id="IPR006047">
    <property type="entry name" value="GH13_cat_dom"/>
</dbReference>
<gene>
    <name evidence="7" type="ORF">SAMN02744037_00276</name>
</gene>
<dbReference type="SMART" id="SM00642">
    <property type="entry name" value="Aamy"/>
    <property type="match status" value="1"/>
</dbReference>
<dbReference type="NCBIfam" id="NF008183">
    <property type="entry name" value="PRK10933.1"/>
    <property type="match status" value="1"/>
</dbReference>